<name>A0A514CY54_9CAUD</name>
<proteinExistence type="predicted"/>
<dbReference type="Proteomes" id="UP000317418">
    <property type="component" value="Segment"/>
</dbReference>
<keyword evidence="2" id="KW-1185">Reference proteome</keyword>
<evidence type="ECO:0000313" key="1">
    <source>
        <dbReference type="EMBL" id="QDH85452.1"/>
    </source>
</evidence>
<protein>
    <submittedName>
        <fullName evidence="1">Capsid protein</fullName>
    </submittedName>
</protein>
<accession>A0A514CY54</accession>
<sequence>MAKINRTVLHDSVPTFNRFSAGGVVRTINDLFMDVEDNIWKFNGDIPHFVQPHTQPQSPLWSLVTRSSFKIETGSVSILEFGAVAGQDCTDAFKKALETGKAITIPDTSYDKPYIITSDVQLPLVSRVLGTSPAFPIGYEERYGFTGSYIQFDGGRFLGGTGPNDRVFMYWSDLMFFGKHGANVEDKSLLSNAGTAFSGSIGGYINNVSFAGLEYGMVNPDAYFLNISNVRANNNYWVFKLDDFNSSSIENYFGSYNNINIDLGADAARSTLRNIGINMNTHTELGIRFEGGVSLDGYIYFENFGTPASGSCCLAINFGRFSNRSVDVSNVLFHADRCDYCLSLGATTNQPVRISGTLRNCDWYTPKIAKVGYGVVSRFNGERTYPTAVIKNVPFSTHNGLSLTDLQKPDNSPYKKWVQGSRTSWRIVQTLPITQSISNIPLSGSAVTSTNVESTYNAGSVELPTSGTYMFNGTVTINNNTSKFVRTVKVDLRHKGGIIDSSLCSVQPRVSSGASYNTVSVSCTFEGVIGDSVSITVSGDGGSVYSAALNLVNLTSD</sequence>
<organism evidence="1 2">
    <name type="scientific">Proteus phage vB_PmiP_RS1pmA</name>
    <dbReference type="NCBI Taxonomy" id="2250312"/>
    <lineage>
        <taxon>Viruses</taxon>
        <taxon>Duplodnaviria</taxon>
        <taxon>Heunggongvirae</taxon>
        <taxon>Uroviricota</taxon>
        <taxon>Caudoviricetes</taxon>
        <taxon>Autographivirales</taxon>
        <taxon>Autoscriptoviridae</taxon>
        <taxon>Slopekvirinae</taxon>
        <taxon>Novosibovirus</taxon>
        <taxon>Novosibovirus RS1pmA</taxon>
    </lineage>
</organism>
<evidence type="ECO:0000313" key="2">
    <source>
        <dbReference type="Proteomes" id="UP000317418"/>
    </source>
</evidence>
<reference evidence="1 2" key="1">
    <citation type="submission" date="2017-11" db="EMBL/GenBank/DDBJ databases">
        <title>Genomic and ecogenomic characterisation of Proteus mirabilis bacteriophage supports development of cocktails for phage therapy.</title>
        <authorList>
            <person name="Alves D.R."/>
            <person name="Nzakizwanayo J."/>
            <person name="Dedi C."/>
            <person name="Olympiou C."/>
            <person name="Hanin A."/>
            <person name="Kot W."/>
            <person name="Hansen L."/>
            <person name="Gahan C."/>
            <person name="Schellenberge P."/>
            <person name="Ogilvie L.A."/>
            <person name="Jones B.V."/>
        </authorList>
    </citation>
    <scope>NUCLEOTIDE SEQUENCE [LARGE SCALE GENOMIC DNA]</scope>
</reference>
<dbReference type="EMBL" id="MG575418">
    <property type="protein sequence ID" value="QDH85452.1"/>
    <property type="molecule type" value="Genomic_DNA"/>
</dbReference>